<dbReference type="InterPro" id="IPR036028">
    <property type="entry name" value="SH3-like_dom_sf"/>
</dbReference>
<evidence type="ECO:0000256" key="1">
    <source>
        <dbReference type="ARBA" id="ARBA00007761"/>
    </source>
</evidence>
<dbReference type="SUPFAM" id="SSF50044">
    <property type="entry name" value="SH3-domain"/>
    <property type="match status" value="1"/>
</dbReference>
<dbReference type="PRINTS" id="PR00452">
    <property type="entry name" value="SH3DOMAIN"/>
</dbReference>
<sequence>MGPDKLIPARVIAKAQGLAILSVFKTGFMITARGGSGIVIARLADGRIWRQMWHSTVQQLSTRTANLVAFMLECLSAVLTSSNAKIQTESFMAKTFMLLLFSMEMEKYTNDWQNKHMQASSKMSSVPARPRPPTESCLLLHTQGKGFCKCETSSVSNNWDMESSDQASGGALVVTAVHPFTSQQPGDLSFIPGDRITVFTKTDPQYDWWEGELRGQVGIFPANFVSYS</sequence>
<dbReference type="GO" id="GO:0043332">
    <property type="term" value="C:mating projection tip"/>
    <property type="evidence" value="ECO:0007669"/>
    <property type="project" value="TreeGrafter"/>
</dbReference>
<dbReference type="GO" id="GO:0051666">
    <property type="term" value="P:actin cortical patch localization"/>
    <property type="evidence" value="ECO:0007669"/>
    <property type="project" value="InterPro"/>
</dbReference>
<proteinExistence type="inferred from homology"/>
<dbReference type="GO" id="GO:0031097">
    <property type="term" value="C:medial cortex"/>
    <property type="evidence" value="ECO:0007669"/>
    <property type="project" value="TreeGrafter"/>
</dbReference>
<dbReference type="Pfam" id="PF00018">
    <property type="entry name" value="SH3_1"/>
    <property type="match status" value="1"/>
</dbReference>
<name>A0A8C2ENT4_CYPCA</name>
<dbReference type="FunFam" id="2.30.30.40:FF:000100">
    <property type="entry name" value="SH3 domain-containing YSC84-like protein 1"/>
    <property type="match status" value="1"/>
</dbReference>
<evidence type="ECO:0000313" key="7">
    <source>
        <dbReference type="Proteomes" id="UP000694701"/>
    </source>
</evidence>
<dbReference type="Gene3D" id="2.30.30.40">
    <property type="entry name" value="SH3 Domains"/>
    <property type="match status" value="1"/>
</dbReference>
<dbReference type="PROSITE" id="PS50002">
    <property type="entry name" value="SH3"/>
    <property type="match status" value="1"/>
</dbReference>
<protein>
    <recommendedName>
        <fullName evidence="2">SH3 domain-containing YSC84-like protein 1</fullName>
    </recommendedName>
</protein>
<dbReference type="GO" id="GO:0097320">
    <property type="term" value="P:plasma membrane tubulation"/>
    <property type="evidence" value="ECO:0007669"/>
    <property type="project" value="TreeGrafter"/>
</dbReference>
<dbReference type="Ensembl" id="ENSCCRT00020044998.1">
    <property type="protein sequence ID" value="ENSCCRP00020041249.1"/>
    <property type="gene ID" value="ENSCCRG00020018362.1"/>
</dbReference>
<dbReference type="PANTHER" id="PTHR47174:SF2">
    <property type="entry name" value="SH3 DOMAIN SIGNALLING PROTEIN (AFU_ORTHOLOGUE AFUA_5G07670)"/>
    <property type="match status" value="1"/>
</dbReference>
<dbReference type="GO" id="GO:0008289">
    <property type="term" value="F:lipid binding"/>
    <property type="evidence" value="ECO:0007669"/>
    <property type="project" value="TreeGrafter"/>
</dbReference>
<dbReference type="InterPro" id="IPR001452">
    <property type="entry name" value="SH3_domain"/>
</dbReference>
<comment type="similarity">
    <text evidence="1">Belongs to the SH3YL1 family.</text>
</comment>
<dbReference type="AlphaFoldDB" id="A0A8C2ENT4"/>
<feature type="domain" description="SH3" evidence="5">
    <location>
        <begin position="169"/>
        <end position="228"/>
    </location>
</feature>
<keyword evidence="3 4" id="KW-0728">SH3 domain</keyword>
<evidence type="ECO:0000256" key="4">
    <source>
        <dbReference type="PROSITE-ProRule" id="PRU00192"/>
    </source>
</evidence>
<evidence type="ECO:0000259" key="5">
    <source>
        <dbReference type="PROSITE" id="PS50002"/>
    </source>
</evidence>
<dbReference type="GO" id="GO:1990528">
    <property type="term" value="C:Rvs161p-Rvs167p complex"/>
    <property type="evidence" value="ECO:0007669"/>
    <property type="project" value="TreeGrafter"/>
</dbReference>
<dbReference type="InterPro" id="IPR046982">
    <property type="entry name" value="BIN3/RVS161-like"/>
</dbReference>
<evidence type="ECO:0000256" key="3">
    <source>
        <dbReference type="ARBA" id="ARBA00022443"/>
    </source>
</evidence>
<evidence type="ECO:0000256" key="2">
    <source>
        <dbReference type="ARBA" id="ARBA00019109"/>
    </source>
</evidence>
<reference evidence="6" key="1">
    <citation type="submission" date="2025-08" db="UniProtKB">
        <authorList>
            <consortium name="Ensembl"/>
        </authorList>
    </citation>
    <scope>IDENTIFICATION</scope>
</reference>
<accession>A0A8C2ENT4</accession>
<dbReference type="InterPro" id="IPR035511">
    <property type="entry name" value="SH3YL1_SH3"/>
</dbReference>
<evidence type="ECO:0000313" key="6">
    <source>
        <dbReference type="Ensembl" id="ENSCCRP00020041249.1"/>
    </source>
</evidence>
<dbReference type="SMART" id="SM00326">
    <property type="entry name" value="SH3"/>
    <property type="match status" value="1"/>
</dbReference>
<dbReference type="Proteomes" id="UP000694701">
    <property type="component" value="Unplaced"/>
</dbReference>
<organism evidence="6 7">
    <name type="scientific">Cyprinus carpio</name>
    <name type="common">Common carp</name>
    <dbReference type="NCBI Taxonomy" id="7962"/>
    <lineage>
        <taxon>Eukaryota</taxon>
        <taxon>Metazoa</taxon>
        <taxon>Chordata</taxon>
        <taxon>Craniata</taxon>
        <taxon>Vertebrata</taxon>
        <taxon>Euteleostomi</taxon>
        <taxon>Actinopterygii</taxon>
        <taxon>Neopterygii</taxon>
        <taxon>Teleostei</taxon>
        <taxon>Ostariophysi</taxon>
        <taxon>Cypriniformes</taxon>
        <taxon>Cyprinidae</taxon>
        <taxon>Cyprininae</taxon>
        <taxon>Cyprinus</taxon>
    </lineage>
</organism>
<dbReference type="GO" id="GO:0015629">
    <property type="term" value="C:actin cytoskeleton"/>
    <property type="evidence" value="ECO:0007669"/>
    <property type="project" value="TreeGrafter"/>
</dbReference>
<dbReference type="PANTHER" id="PTHR47174">
    <property type="entry name" value="BRIDGING INTEGRATOR 3"/>
    <property type="match status" value="1"/>
</dbReference>
<dbReference type="CDD" id="cd11841">
    <property type="entry name" value="SH3_SH3YL1_like"/>
    <property type="match status" value="1"/>
</dbReference>
<dbReference type="GO" id="GO:0006897">
    <property type="term" value="P:endocytosis"/>
    <property type="evidence" value="ECO:0007669"/>
    <property type="project" value="InterPro"/>
</dbReference>